<feature type="non-terminal residue" evidence="1">
    <location>
        <position position="1"/>
    </location>
</feature>
<sequence>AKPVFVDINDQGLIDENLIESIITKKTRIIIPVHYSGLPCNLNKIKKIAEKHNLIIIEDACHALGAKYKKSKIGDCQYSDMAVFSFHPVKHITTGEGGMITTNNKELYEKLLLLRTHGITKEMSNVNGSRQMADRQWSMVNGSWYYEMQLLGYNYRLTDIQCALGISQLKKINKFIKRRREIARKYDKAFAN</sequence>
<accession>X1W377</accession>
<reference evidence="1" key="1">
    <citation type="journal article" date="2014" name="Front. Microbiol.">
        <title>High frequency of phylogenetically diverse reductive dehalogenase-homologous genes in deep subseafloor sedimentary metagenomes.</title>
        <authorList>
            <person name="Kawai M."/>
            <person name="Futagami T."/>
            <person name="Toyoda A."/>
            <person name="Takaki Y."/>
            <person name="Nishi S."/>
            <person name="Hori S."/>
            <person name="Arai W."/>
            <person name="Tsubouchi T."/>
            <person name="Morono Y."/>
            <person name="Uchiyama I."/>
            <person name="Ito T."/>
            <person name="Fujiyama A."/>
            <person name="Inagaki F."/>
            <person name="Takami H."/>
        </authorList>
    </citation>
    <scope>NUCLEOTIDE SEQUENCE</scope>
    <source>
        <strain evidence="1">Expedition CK06-06</strain>
    </source>
</reference>
<dbReference type="Pfam" id="PF01041">
    <property type="entry name" value="DegT_DnrJ_EryC1"/>
    <property type="match status" value="1"/>
</dbReference>
<dbReference type="PANTHER" id="PTHR30244">
    <property type="entry name" value="TRANSAMINASE"/>
    <property type="match status" value="1"/>
</dbReference>
<organism evidence="1">
    <name type="scientific">marine sediment metagenome</name>
    <dbReference type="NCBI Taxonomy" id="412755"/>
    <lineage>
        <taxon>unclassified sequences</taxon>
        <taxon>metagenomes</taxon>
        <taxon>ecological metagenomes</taxon>
    </lineage>
</organism>
<feature type="non-terminal residue" evidence="1">
    <location>
        <position position="192"/>
    </location>
</feature>
<protein>
    <recommendedName>
        <fullName evidence="2">UDP-4-amino-4, 6-dideoxy-N-acetyl-beta-L-altrosamine transaminase</fullName>
    </recommendedName>
</protein>
<proteinExistence type="predicted"/>
<dbReference type="InterPro" id="IPR000653">
    <property type="entry name" value="DegT/StrS_aminotransferase"/>
</dbReference>
<dbReference type="AlphaFoldDB" id="X1W377"/>
<comment type="caution">
    <text evidence="1">The sequence shown here is derived from an EMBL/GenBank/DDBJ whole genome shotgun (WGS) entry which is preliminary data.</text>
</comment>
<dbReference type="EMBL" id="BARW01037580">
    <property type="protein sequence ID" value="GAJ24975.1"/>
    <property type="molecule type" value="Genomic_DNA"/>
</dbReference>
<evidence type="ECO:0008006" key="2">
    <source>
        <dbReference type="Google" id="ProtNLM"/>
    </source>
</evidence>
<dbReference type="GO" id="GO:0008483">
    <property type="term" value="F:transaminase activity"/>
    <property type="evidence" value="ECO:0007669"/>
    <property type="project" value="TreeGrafter"/>
</dbReference>
<dbReference type="GO" id="GO:0000271">
    <property type="term" value="P:polysaccharide biosynthetic process"/>
    <property type="evidence" value="ECO:0007669"/>
    <property type="project" value="TreeGrafter"/>
</dbReference>
<name>X1W377_9ZZZZ</name>
<evidence type="ECO:0000313" key="1">
    <source>
        <dbReference type="EMBL" id="GAJ24975.1"/>
    </source>
</evidence>
<dbReference type="GO" id="GO:0030170">
    <property type="term" value="F:pyridoxal phosphate binding"/>
    <property type="evidence" value="ECO:0007669"/>
    <property type="project" value="TreeGrafter"/>
</dbReference>
<dbReference type="PANTHER" id="PTHR30244:SF34">
    <property type="entry name" value="DTDP-4-AMINO-4,6-DIDEOXYGALACTOSE TRANSAMINASE"/>
    <property type="match status" value="1"/>
</dbReference>
<dbReference type="SUPFAM" id="SSF53383">
    <property type="entry name" value="PLP-dependent transferases"/>
    <property type="match status" value="1"/>
</dbReference>
<gene>
    <name evidence="1" type="ORF">S12H4_57973</name>
</gene>
<dbReference type="Gene3D" id="3.40.640.10">
    <property type="entry name" value="Type I PLP-dependent aspartate aminotransferase-like (Major domain)"/>
    <property type="match status" value="1"/>
</dbReference>
<dbReference type="InterPro" id="IPR015421">
    <property type="entry name" value="PyrdxlP-dep_Trfase_major"/>
</dbReference>
<dbReference type="InterPro" id="IPR015424">
    <property type="entry name" value="PyrdxlP-dep_Trfase"/>
</dbReference>